<gene>
    <name evidence="2" type="ORF">GCM10022239_02540</name>
</gene>
<organism evidence="2 3">
    <name type="scientific">Leifsonella bigeumensis</name>
    <dbReference type="NCBI Taxonomy" id="433643"/>
    <lineage>
        <taxon>Bacteria</taxon>
        <taxon>Bacillati</taxon>
        <taxon>Actinomycetota</taxon>
        <taxon>Actinomycetes</taxon>
        <taxon>Micrococcales</taxon>
        <taxon>Microbacteriaceae</taxon>
        <taxon>Leifsonella</taxon>
    </lineage>
</organism>
<dbReference type="Proteomes" id="UP001501004">
    <property type="component" value="Unassembled WGS sequence"/>
</dbReference>
<evidence type="ECO:0000259" key="1">
    <source>
        <dbReference type="Pfam" id="PF20469"/>
    </source>
</evidence>
<dbReference type="RefSeq" id="WP_344753523.1">
    <property type="nucleotide sequence ID" value="NZ_BAABAE010000001.1"/>
</dbReference>
<sequence length="220" mass="23880">MTRFREAVIDEASRGTPVSLSPLRSLARDAGVTTAILVEGVSDQAALETLAARRARDLEAEGVCIVPLGGATSIRRFLERLGPHGLDLRLLGLCDVGEERYFRRGLELAGVGRELGARDLEALGFFVCDADLEAELIRALGSDGVERVIEAEGDLRALRSLQRQPAQRARTREEQLHRFMGSIGGRKARYASALINAAEPGRIPRPLDRLLASLRTESGA</sequence>
<reference evidence="3" key="1">
    <citation type="journal article" date="2019" name="Int. J. Syst. Evol. Microbiol.">
        <title>The Global Catalogue of Microorganisms (GCM) 10K type strain sequencing project: providing services to taxonomists for standard genome sequencing and annotation.</title>
        <authorList>
            <consortium name="The Broad Institute Genomics Platform"/>
            <consortium name="The Broad Institute Genome Sequencing Center for Infectious Disease"/>
            <person name="Wu L."/>
            <person name="Ma J."/>
        </authorList>
    </citation>
    <scope>NUCLEOTIDE SEQUENCE [LARGE SCALE GENOMIC DNA]</scope>
    <source>
        <strain evidence="3">JCM 16949</strain>
    </source>
</reference>
<evidence type="ECO:0000313" key="3">
    <source>
        <dbReference type="Proteomes" id="UP001501004"/>
    </source>
</evidence>
<dbReference type="EMBL" id="BAABAE010000001">
    <property type="protein sequence ID" value="GAA3729338.1"/>
    <property type="molecule type" value="Genomic_DNA"/>
</dbReference>
<name>A0ABP7F6M2_9MICO</name>
<protein>
    <recommendedName>
        <fullName evidence="1">OLD protein-like TOPRIM domain-containing protein</fullName>
    </recommendedName>
</protein>
<dbReference type="InterPro" id="IPR034139">
    <property type="entry name" value="TOPRIM_OLD"/>
</dbReference>
<accession>A0ABP7F6M2</accession>
<evidence type="ECO:0000313" key="2">
    <source>
        <dbReference type="EMBL" id="GAA3729338.1"/>
    </source>
</evidence>
<feature type="domain" description="OLD protein-like TOPRIM" evidence="1">
    <location>
        <begin position="34"/>
        <end position="82"/>
    </location>
</feature>
<proteinExistence type="predicted"/>
<keyword evidence="3" id="KW-1185">Reference proteome</keyword>
<dbReference type="Pfam" id="PF20469">
    <property type="entry name" value="OLD-like_TOPRIM"/>
    <property type="match status" value="1"/>
</dbReference>
<comment type="caution">
    <text evidence="2">The sequence shown here is derived from an EMBL/GenBank/DDBJ whole genome shotgun (WGS) entry which is preliminary data.</text>
</comment>